<comment type="caution">
    <text evidence="1">The sequence shown here is derived from an EMBL/GenBank/DDBJ whole genome shotgun (WGS) entry which is preliminary data.</text>
</comment>
<evidence type="ECO:0000313" key="2">
    <source>
        <dbReference type="Proteomes" id="UP000265520"/>
    </source>
</evidence>
<sequence>MDTLRIKVECWRSVGFL</sequence>
<keyword evidence="2" id="KW-1185">Reference proteome</keyword>
<proteinExistence type="predicted"/>
<evidence type="ECO:0000313" key="1">
    <source>
        <dbReference type="EMBL" id="MCI65893.1"/>
    </source>
</evidence>
<dbReference type="AlphaFoldDB" id="A0A392TXM8"/>
<dbReference type="EMBL" id="LXQA010684643">
    <property type="protein sequence ID" value="MCI65893.1"/>
    <property type="molecule type" value="Genomic_DNA"/>
</dbReference>
<protein>
    <submittedName>
        <fullName evidence="1">Uncharacterized protein</fullName>
    </submittedName>
</protein>
<accession>A0A392TXM8</accession>
<reference evidence="1 2" key="1">
    <citation type="journal article" date="2018" name="Front. Plant Sci.">
        <title>Red Clover (Trifolium pratense) and Zigzag Clover (T. medium) - A Picture of Genomic Similarities and Differences.</title>
        <authorList>
            <person name="Dluhosova J."/>
            <person name="Istvanek J."/>
            <person name="Nedelnik J."/>
            <person name="Repkova J."/>
        </authorList>
    </citation>
    <scope>NUCLEOTIDE SEQUENCE [LARGE SCALE GENOMIC DNA]</scope>
    <source>
        <strain evidence="2">cv. 10/8</strain>
        <tissue evidence="1">Leaf</tissue>
    </source>
</reference>
<feature type="non-terminal residue" evidence="1">
    <location>
        <position position="17"/>
    </location>
</feature>
<name>A0A392TXM8_9FABA</name>
<organism evidence="1 2">
    <name type="scientific">Trifolium medium</name>
    <dbReference type="NCBI Taxonomy" id="97028"/>
    <lineage>
        <taxon>Eukaryota</taxon>
        <taxon>Viridiplantae</taxon>
        <taxon>Streptophyta</taxon>
        <taxon>Embryophyta</taxon>
        <taxon>Tracheophyta</taxon>
        <taxon>Spermatophyta</taxon>
        <taxon>Magnoliopsida</taxon>
        <taxon>eudicotyledons</taxon>
        <taxon>Gunneridae</taxon>
        <taxon>Pentapetalae</taxon>
        <taxon>rosids</taxon>
        <taxon>fabids</taxon>
        <taxon>Fabales</taxon>
        <taxon>Fabaceae</taxon>
        <taxon>Papilionoideae</taxon>
        <taxon>50 kb inversion clade</taxon>
        <taxon>NPAAA clade</taxon>
        <taxon>Hologalegina</taxon>
        <taxon>IRL clade</taxon>
        <taxon>Trifolieae</taxon>
        <taxon>Trifolium</taxon>
    </lineage>
</organism>
<dbReference type="Proteomes" id="UP000265520">
    <property type="component" value="Unassembled WGS sequence"/>
</dbReference>